<dbReference type="AlphaFoldDB" id="A0A5R9JCA7"/>
<evidence type="ECO:0000313" key="2">
    <source>
        <dbReference type="Proteomes" id="UP000305654"/>
    </source>
</evidence>
<gene>
    <name evidence="1" type="ORF">FE263_06110</name>
</gene>
<evidence type="ECO:0000313" key="1">
    <source>
        <dbReference type="EMBL" id="TLU73016.1"/>
    </source>
</evidence>
<comment type="caution">
    <text evidence="1">The sequence shown here is derived from an EMBL/GenBank/DDBJ whole genome shotgun (WGS) entry which is preliminary data.</text>
</comment>
<dbReference type="NCBIfam" id="TIGR04433">
    <property type="entry name" value="UrcA_uranyl"/>
    <property type="match status" value="1"/>
</dbReference>
<accession>A0A5R9JCA7</accession>
<dbReference type="InterPro" id="IPR030972">
    <property type="entry name" value="UrcA_uranyl"/>
</dbReference>
<protein>
    <submittedName>
        <fullName evidence="1">UrcA family protein</fullName>
    </submittedName>
</protein>
<sequence>MDSLGKLATLAILFTGAALILDLTPASAAAPSREEVTADGDMAVVTRAVPVSDLNLAAPDDQRRLHHRISVAARRVCMDAGGNTIVSDDSLFDCYQRAMGDAWAVARQRIQMASTGSALVAQATASAAPVEVATALGQ</sequence>
<proteinExistence type="predicted"/>
<keyword evidence="2" id="KW-1185">Reference proteome</keyword>
<dbReference type="RefSeq" id="WP_138325090.1">
    <property type="nucleotide sequence ID" value="NZ_VCDI01000002.1"/>
</dbReference>
<dbReference type="Proteomes" id="UP000305654">
    <property type="component" value="Unassembled WGS sequence"/>
</dbReference>
<reference evidence="1 2" key="1">
    <citation type="submission" date="2019-05" db="EMBL/GenBank/DDBJ databases">
        <authorList>
            <person name="Pankratov T."/>
            <person name="Grouzdev D."/>
        </authorList>
    </citation>
    <scope>NUCLEOTIDE SEQUENCE [LARGE SCALE GENOMIC DNA]</scope>
    <source>
        <strain evidence="1 2">KEBCLARHB70R</strain>
    </source>
</reference>
<name>A0A5R9JCA7_9PROT</name>
<dbReference type="EMBL" id="VCDI01000002">
    <property type="protein sequence ID" value="TLU73016.1"/>
    <property type="molecule type" value="Genomic_DNA"/>
</dbReference>
<organism evidence="1 2">
    <name type="scientific">Lichenicoccus roseus</name>
    <dbReference type="NCBI Taxonomy" id="2683649"/>
    <lineage>
        <taxon>Bacteria</taxon>
        <taxon>Pseudomonadati</taxon>
        <taxon>Pseudomonadota</taxon>
        <taxon>Alphaproteobacteria</taxon>
        <taxon>Acetobacterales</taxon>
        <taxon>Acetobacteraceae</taxon>
        <taxon>Lichenicoccus</taxon>
    </lineage>
</organism>
<dbReference type="OrthoDB" id="7471582at2"/>